<keyword evidence="7" id="KW-1185">Reference proteome</keyword>
<dbReference type="PANTHER" id="PTHR30126">
    <property type="entry name" value="HTH-TYPE TRANSCRIPTIONAL REGULATOR"/>
    <property type="match status" value="1"/>
</dbReference>
<protein>
    <submittedName>
        <fullName evidence="6">DNA-binding transcriptional regulator, LysR family</fullName>
    </submittedName>
</protein>
<keyword evidence="4" id="KW-0804">Transcription</keyword>
<dbReference type="PRINTS" id="PR00039">
    <property type="entry name" value="HTHLYSR"/>
</dbReference>
<dbReference type="RefSeq" id="WP_149678045.1">
    <property type="nucleotide sequence ID" value="NZ_FQZP01000008.1"/>
</dbReference>
<dbReference type="InterPro" id="IPR036390">
    <property type="entry name" value="WH_DNA-bd_sf"/>
</dbReference>
<dbReference type="OrthoDB" id="9778774at2"/>
<evidence type="ECO:0000313" key="7">
    <source>
        <dbReference type="Proteomes" id="UP000324781"/>
    </source>
</evidence>
<dbReference type="SUPFAM" id="SSF53850">
    <property type="entry name" value="Periplasmic binding protein-like II"/>
    <property type="match status" value="1"/>
</dbReference>
<keyword evidence="3 6" id="KW-0238">DNA-binding</keyword>
<keyword evidence="2" id="KW-0805">Transcription regulation</keyword>
<comment type="similarity">
    <text evidence="1">Belongs to the LysR transcriptional regulatory family.</text>
</comment>
<dbReference type="FunFam" id="1.10.10.10:FF:000001">
    <property type="entry name" value="LysR family transcriptional regulator"/>
    <property type="match status" value="1"/>
</dbReference>
<dbReference type="Gene3D" id="3.40.190.290">
    <property type="match status" value="1"/>
</dbReference>
<organism evidence="6 7">
    <name type="scientific">Thermoclostridium caenicola</name>
    <dbReference type="NCBI Taxonomy" id="659425"/>
    <lineage>
        <taxon>Bacteria</taxon>
        <taxon>Bacillati</taxon>
        <taxon>Bacillota</taxon>
        <taxon>Clostridia</taxon>
        <taxon>Eubacteriales</taxon>
        <taxon>Oscillospiraceae</taxon>
        <taxon>Thermoclostridium</taxon>
    </lineage>
</organism>
<name>A0A1M6DKK4_9FIRM</name>
<evidence type="ECO:0000256" key="2">
    <source>
        <dbReference type="ARBA" id="ARBA00023015"/>
    </source>
</evidence>
<gene>
    <name evidence="6" type="ORF">SAMN05444373_10085</name>
</gene>
<sequence length="296" mass="33431">MIGKLDLYRVFAEVARCRSFSGAAKALFMTQPAVSLAIMNLEKELGTRLFIRTPRGVSLTNEGKLLYEYISSAMNLVRMGEAKVAESCGLESGELKIGVGDTVSKYFLLPHLEEFHRNYPNIKLRVINRTTPELCAMVKAGEVDLAICNLPIRDPSLSVRVCGTIHDIFVCGEKYREACCRIRRFEQLVELPLILLETKSNSRQYVERFMLSRGIKLRPEIELGSHDLLLEFARFNFGIACVIEEFSQDYLQKGLLWKVELEEAIPERAIGFCTLKSVPLSPSSARFVEIVESRLG</sequence>
<evidence type="ECO:0000259" key="5">
    <source>
        <dbReference type="PROSITE" id="PS50931"/>
    </source>
</evidence>
<dbReference type="PANTHER" id="PTHR30126:SF64">
    <property type="entry name" value="HTH-TYPE TRANSCRIPTIONAL REGULATOR CITR"/>
    <property type="match status" value="1"/>
</dbReference>
<proteinExistence type="inferred from homology"/>
<dbReference type="InterPro" id="IPR000847">
    <property type="entry name" value="LysR_HTH_N"/>
</dbReference>
<dbReference type="EMBL" id="FQZP01000008">
    <property type="protein sequence ID" value="SHI73508.1"/>
    <property type="molecule type" value="Genomic_DNA"/>
</dbReference>
<evidence type="ECO:0000256" key="4">
    <source>
        <dbReference type="ARBA" id="ARBA00023163"/>
    </source>
</evidence>
<dbReference type="SUPFAM" id="SSF46785">
    <property type="entry name" value="Winged helix' DNA-binding domain"/>
    <property type="match status" value="1"/>
</dbReference>
<reference evidence="6 7" key="1">
    <citation type="submission" date="2016-11" db="EMBL/GenBank/DDBJ databases">
        <authorList>
            <person name="Varghese N."/>
            <person name="Submissions S."/>
        </authorList>
    </citation>
    <scope>NUCLEOTIDE SEQUENCE [LARGE SCALE GENOMIC DNA]</scope>
    <source>
        <strain evidence="6 7">DSM 19027</strain>
    </source>
</reference>
<dbReference type="GO" id="GO:0003700">
    <property type="term" value="F:DNA-binding transcription factor activity"/>
    <property type="evidence" value="ECO:0007669"/>
    <property type="project" value="InterPro"/>
</dbReference>
<dbReference type="GO" id="GO:0000976">
    <property type="term" value="F:transcription cis-regulatory region binding"/>
    <property type="evidence" value="ECO:0007669"/>
    <property type="project" value="TreeGrafter"/>
</dbReference>
<evidence type="ECO:0000256" key="1">
    <source>
        <dbReference type="ARBA" id="ARBA00009437"/>
    </source>
</evidence>
<dbReference type="Pfam" id="PF00126">
    <property type="entry name" value="HTH_1"/>
    <property type="match status" value="1"/>
</dbReference>
<dbReference type="Gene3D" id="1.10.10.10">
    <property type="entry name" value="Winged helix-like DNA-binding domain superfamily/Winged helix DNA-binding domain"/>
    <property type="match status" value="1"/>
</dbReference>
<feature type="domain" description="HTH lysR-type" evidence="5">
    <location>
        <begin position="1"/>
        <end position="60"/>
    </location>
</feature>
<evidence type="ECO:0000256" key="3">
    <source>
        <dbReference type="ARBA" id="ARBA00023125"/>
    </source>
</evidence>
<dbReference type="InterPro" id="IPR005119">
    <property type="entry name" value="LysR_subst-bd"/>
</dbReference>
<dbReference type="AlphaFoldDB" id="A0A1M6DKK4"/>
<dbReference type="Pfam" id="PF03466">
    <property type="entry name" value="LysR_substrate"/>
    <property type="match status" value="1"/>
</dbReference>
<dbReference type="InterPro" id="IPR036388">
    <property type="entry name" value="WH-like_DNA-bd_sf"/>
</dbReference>
<accession>A0A1M6DKK4</accession>
<dbReference type="CDD" id="cd05466">
    <property type="entry name" value="PBP2_LTTR_substrate"/>
    <property type="match status" value="1"/>
</dbReference>
<evidence type="ECO:0000313" key="6">
    <source>
        <dbReference type="EMBL" id="SHI73508.1"/>
    </source>
</evidence>
<dbReference type="PROSITE" id="PS50931">
    <property type="entry name" value="HTH_LYSR"/>
    <property type="match status" value="1"/>
</dbReference>
<dbReference type="Proteomes" id="UP000324781">
    <property type="component" value="Unassembled WGS sequence"/>
</dbReference>